<evidence type="ECO:0000313" key="2">
    <source>
        <dbReference type="EMBL" id="KAF2802418.1"/>
    </source>
</evidence>
<evidence type="ECO:0000313" key="3">
    <source>
        <dbReference type="Proteomes" id="UP000504636"/>
    </source>
</evidence>
<accession>A0A6A6Y1I8</accession>
<reference evidence="4" key="3">
    <citation type="submission" date="2025-04" db="UniProtKB">
        <authorList>
            <consortium name="RefSeq"/>
        </authorList>
    </citation>
    <scope>IDENTIFICATION</scope>
    <source>
        <strain evidence="4">CBS 304.34</strain>
    </source>
</reference>
<organism evidence="2">
    <name type="scientific">Mytilinidion resinicola</name>
    <dbReference type="NCBI Taxonomy" id="574789"/>
    <lineage>
        <taxon>Eukaryota</taxon>
        <taxon>Fungi</taxon>
        <taxon>Dikarya</taxon>
        <taxon>Ascomycota</taxon>
        <taxon>Pezizomycotina</taxon>
        <taxon>Dothideomycetes</taxon>
        <taxon>Pleosporomycetidae</taxon>
        <taxon>Mytilinidiales</taxon>
        <taxon>Mytilinidiaceae</taxon>
        <taxon>Mytilinidion</taxon>
    </lineage>
</organism>
<keyword evidence="3" id="KW-1185">Reference proteome</keyword>
<dbReference type="AlphaFoldDB" id="A0A6A6Y1I8"/>
<reference evidence="2 4" key="1">
    <citation type="journal article" date="2020" name="Stud. Mycol.">
        <title>101 Dothideomycetes genomes: a test case for predicting lifestyles and emergence of pathogens.</title>
        <authorList>
            <person name="Haridas S."/>
            <person name="Albert R."/>
            <person name="Binder M."/>
            <person name="Bloem J."/>
            <person name="Labutti K."/>
            <person name="Salamov A."/>
            <person name="Andreopoulos B."/>
            <person name="Baker S."/>
            <person name="Barry K."/>
            <person name="Bills G."/>
            <person name="Bluhm B."/>
            <person name="Cannon C."/>
            <person name="Castanera R."/>
            <person name="Culley D."/>
            <person name="Daum C."/>
            <person name="Ezra D."/>
            <person name="Gonzalez J."/>
            <person name="Henrissat B."/>
            <person name="Kuo A."/>
            <person name="Liang C."/>
            <person name="Lipzen A."/>
            <person name="Lutzoni F."/>
            <person name="Magnuson J."/>
            <person name="Mondo S."/>
            <person name="Nolan M."/>
            <person name="Ohm R."/>
            <person name="Pangilinan J."/>
            <person name="Park H.-J."/>
            <person name="Ramirez L."/>
            <person name="Alfaro M."/>
            <person name="Sun H."/>
            <person name="Tritt A."/>
            <person name="Yoshinaga Y."/>
            <person name="Zwiers L.-H."/>
            <person name="Turgeon B."/>
            <person name="Goodwin S."/>
            <person name="Spatafora J."/>
            <person name="Crous P."/>
            <person name="Grigoriev I."/>
        </authorList>
    </citation>
    <scope>NUCLEOTIDE SEQUENCE</scope>
    <source>
        <strain evidence="2 4">CBS 304.34</strain>
    </source>
</reference>
<sequence length="79" mass="8270">MPRAAGPHSPPPPMPPCADAAKASPQTPSSPFVGVASPARRQVLSTACLRGPRRAACCHDRPAAAANAMRCTLQRRSQR</sequence>
<name>A0A6A6Y1I8_9PEZI</name>
<proteinExistence type="predicted"/>
<dbReference type="GeneID" id="54454163"/>
<gene>
    <name evidence="2 4" type="ORF">BDZ99DRAFT_202669</name>
</gene>
<dbReference type="EMBL" id="MU003723">
    <property type="protein sequence ID" value="KAF2802418.1"/>
    <property type="molecule type" value="Genomic_DNA"/>
</dbReference>
<evidence type="ECO:0000256" key="1">
    <source>
        <dbReference type="SAM" id="MobiDB-lite"/>
    </source>
</evidence>
<dbReference type="Proteomes" id="UP000504636">
    <property type="component" value="Unplaced"/>
</dbReference>
<dbReference type="RefSeq" id="XP_033569382.1">
    <property type="nucleotide sequence ID" value="XM_033713270.1"/>
</dbReference>
<protein>
    <submittedName>
        <fullName evidence="2 4">Uncharacterized protein</fullName>
    </submittedName>
</protein>
<evidence type="ECO:0000313" key="4">
    <source>
        <dbReference type="RefSeq" id="XP_033569382.1"/>
    </source>
</evidence>
<reference evidence="4" key="2">
    <citation type="submission" date="2020-04" db="EMBL/GenBank/DDBJ databases">
        <authorList>
            <consortium name="NCBI Genome Project"/>
        </authorList>
    </citation>
    <scope>NUCLEOTIDE SEQUENCE</scope>
    <source>
        <strain evidence="4">CBS 304.34</strain>
    </source>
</reference>
<feature type="region of interest" description="Disordered" evidence="1">
    <location>
        <begin position="1"/>
        <end position="37"/>
    </location>
</feature>